<dbReference type="RefSeq" id="WP_204663964.1">
    <property type="nucleotide sequence ID" value="NZ_CP056775.1"/>
</dbReference>
<dbReference type="CDD" id="cd15482">
    <property type="entry name" value="Sialidase_non-viral"/>
    <property type="match status" value="1"/>
</dbReference>
<evidence type="ECO:0000313" key="3">
    <source>
        <dbReference type="Proteomes" id="UP000612680"/>
    </source>
</evidence>
<dbReference type="Proteomes" id="UP000612680">
    <property type="component" value="Chromosome"/>
</dbReference>
<name>A0ABX7I603_9BACT</name>
<reference evidence="2 3" key="1">
    <citation type="submission" date="2020-06" db="EMBL/GenBank/DDBJ databases">
        <title>Dyadobacter sandarakinus sp. nov., isolated from the soil of the Arctic Yellow River Station.</title>
        <authorList>
            <person name="Zhang Y."/>
            <person name="Peng F."/>
        </authorList>
    </citation>
    <scope>NUCLEOTIDE SEQUENCE [LARGE SCALE GENOMIC DNA]</scope>
    <source>
        <strain evidence="2 3">Q3-56</strain>
    </source>
</reference>
<dbReference type="EMBL" id="CP056775">
    <property type="protein sequence ID" value="QRR01531.1"/>
    <property type="molecule type" value="Genomic_DNA"/>
</dbReference>
<protein>
    <recommendedName>
        <fullName evidence="4">BNR repeat-like domain-containing protein</fullName>
    </recommendedName>
</protein>
<evidence type="ECO:0008006" key="4">
    <source>
        <dbReference type="Google" id="ProtNLM"/>
    </source>
</evidence>
<dbReference type="Gene3D" id="2.120.10.10">
    <property type="match status" value="1"/>
</dbReference>
<keyword evidence="3" id="KW-1185">Reference proteome</keyword>
<feature type="signal peptide" evidence="1">
    <location>
        <begin position="1"/>
        <end position="23"/>
    </location>
</feature>
<accession>A0ABX7I603</accession>
<feature type="chain" id="PRO_5045383776" description="BNR repeat-like domain-containing protein" evidence="1">
    <location>
        <begin position="24"/>
        <end position="323"/>
    </location>
</feature>
<keyword evidence="1" id="KW-0732">Signal</keyword>
<dbReference type="SUPFAM" id="SSF50939">
    <property type="entry name" value="Sialidases"/>
    <property type="match status" value="1"/>
</dbReference>
<evidence type="ECO:0000313" key="2">
    <source>
        <dbReference type="EMBL" id="QRR01531.1"/>
    </source>
</evidence>
<organism evidence="2 3">
    <name type="scientific">Dyadobacter sandarakinus</name>
    <dbReference type="NCBI Taxonomy" id="2747268"/>
    <lineage>
        <taxon>Bacteria</taxon>
        <taxon>Pseudomonadati</taxon>
        <taxon>Bacteroidota</taxon>
        <taxon>Cytophagia</taxon>
        <taxon>Cytophagales</taxon>
        <taxon>Spirosomataceae</taxon>
        <taxon>Dyadobacter</taxon>
    </lineage>
</organism>
<gene>
    <name evidence="2" type="ORF">HWI92_11750</name>
</gene>
<sequence length="323" mass="35071">MLLKLYTTVFALLAIWTGGNALKQDNLAPSQQTFWTGSQPEISVDQKGIIHIVYGTKAGRERDLYYLSSSDGGKSYSKPLLLGSFSQMGLGMGRGPQITTTMEYTVVTVGDHHGDLFAMRLSAENNQWSSPVKINDADTTAKEALSGLSAGKGNDVYTVWLDTRLGNNNLYGALSKDGGLTWGKNQLIYQGEQNGICDCCKPSVAISRNGDLHVMFRNKVSGARNMYLTSSKDYGGHFDKPQKIGTGDFMIDGCPMDGGDLSADATGKVTTVFRRQMEIYVAEPSKPEIKLGSGRTPVILQTSQGPAIAWEQQGTIQFRSPND</sequence>
<evidence type="ECO:0000256" key="1">
    <source>
        <dbReference type="SAM" id="SignalP"/>
    </source>
</evidence>
<dbReference type="InterPro" id="IPR036278">
    <property type="entry name" value="Sialidase_sf"/>
</dbReference>
<proteinExistence type="predicted"/>